<protein>
    <submittedName>
        <fullName evidence="2">Uncharacterized protein</fullName>
    </submittedName>
</protein>
<sequence>MSDNALVMAFLLAWQGVVWLGVGLAIGWWLWAQ</sequence>
<evidence type="ECO:0000256" key="1">
    <source>
        <dbReference type="SAM" id="Phobius"/>
    </source>
</evidence>
<reference evidence="2" key="1">
    <citation type="submission" date="2020-04" db="EMBL/GenBank/DDBJ databases">
        <authorList>
            <person name="Chiriac C."/>
            <person name="Salcher M."/>
            <person name="Ghai R."/>
            <person name="Kavagutti S V."/>
        </authorList>
    </citation>
    <scope>NUCLEOTIDE SEQUENCE</scope>
</reference>
<name>A0A6J5KL94_9CAUD</name>
<evidence type="ECO:0000313" key="2">
    <source>
        <dbReference type="EMBL" id="CAB4121892.1"/>
    </source>
</evidence>
<gene>
    <name evidence="2" type="ORF">UFOVP16_21</name>
</gene>
<keyword evidence="1" id="KW-0472">Membrane</keyword>
<accession>A0A6J5KL94</accession>
<feature type="transmembrane region" description="Helical" evidence="1">
    <location>
        <begin position="6"/>
        <end position="31"/>
    </location>
</feature>
<keyword evidence="1" id="KW-0812">Transmembrane</keyword>
<keyword evidence="1" id="KW-1133">Transmembrane helix</keyword>
<dbReference type="EMBL" id="LR796155">
    <property type="protein sequence ID" value="CAB4121892.1"/>
    <property type="molecule type" value="Genomic_DNA"/>
</dbReference>
<organism evidence="2">
    <name type="scientific">uncultured Caudovirales phage</name>
    <dbReference type="NCBI Taxonomy" id="2100421"/>
    <lineage>
        <taxon>Viruses</taxon>
        <taxon>Duplodnaviria</taxon>
        <taxon>Heunggongvirae</taxon>
        <taxon>Uroviricota</taxon>
        <taxon>Caudoviricetes</taxon>
        <taxon>Peduoviridae</taxon>
        <taxon>Maltschvirus</taxon>
        <taxon>Maltschvirus maltsch</taxon>
    </lineage>
</organism>
<proteinExistence type="predicted"/>